<feature type="non-terminal residue" evidence="2">
    <location>
        <position position="236"/>
    </location>
</feature>
<proteinExistence type="predicted"/>
<feature type="compositionally biased region" description="Polar residues" evidence="1">
    <location>
        <begin position="210"/>
        <end position="225"/>
    </location>
</feature>
<feature type="region of interest" description="Disordered" evidence="1">
    <location>
        <begin position="210"/>
        <end position="236"/>
    </location>
</feature>
<keyword evidence="3" id="KW-1185">Reference proteome</keyword>
<evidence type="ECO:0000313" key="2">
    <source>
        <dbReference type="EMBL" id="KAK6993047.1"/>
    </source>
</evidence>
<sequence>MRAGGRSLVFLLEGAPSGERSWCSVLLPPSNASPVADYKSLSTAQSLLPRVHAPQRSTCPNSPQPRHLPPRIFRSIPSTPPAARRPLNTYTSTAPALAPLLIAILVGTNHPRWRSGSRARALSRMELGTCRKTQRGRTCEERVEEVLRPRSGSRYRGTQNEALSGRGMEVGSRQDMEIESGLGGEAGMRGLSTKLLSLLSLALGGRFNTSPAVSSHSTQIKSPSSLPYDIDKVDRP</sequence>
<accession>A0AAV9ZVN0</accession>
<reference evidence="2 3" key="1">
    <citation type="journal article" date="2024" name="J Genomics">
        <title>Draft genome sequencing and assembly of Favolaschia claudopus CIRM-BRFM 2984 isolated from oak limbs.</title>
        <authorList>
            <person name="Navarro D."/>
            <person name="Drula E."/>
            <person name="Chaduli D."/>
            <person name="Cazenave R."/>
            <person name="Ahrendt S."/>
            <person name="Wang J."/>
            <person name="Lipzen A."/>
            <person name="Daum C."/>
            <person name="Barry K."/>
            <person name="Grigoriev I.V."/>
            <person name="Favel A."/>
            <person name="Rosso M.N."/>
            <person name="Martin F."/>
        </authorList>
    </citation>
    <scope>NUCLEOTIDE SEQUENCE [LARGE SCALE GENOMIC DNA]</scope>
    <source>
        <strain evidence="2 3">CIRM-BRFM 2984</strain>
    </source>
</reference>
<evidence type="ECO:0000313" key="3">
    <source>
        <dbReference type="Proteomes" id="UP001362999"/>
    </source>
</evidence>
<gene>
    <name evidence="2" type="ORF">R3P38DRAFT_114299</name>
</gene>
<organism evidence="2 3">
    <name type="scientific">Favolaschia claudopus</name>
    <dbReference type="NCBI Taxonomy" id="2862362"/>
    <lineage>
        <taxon>Eukaryota</taxon>
        <taxon>Fungi</taxon>
        <taxon>Dikarya</taxon>
        <taxon>Basidiomycota</taxon>
        <taxon>Agaricomycotina</taxon>
        <taxon>Agaricomycetes</taxon>
        <taxon>Agaricomycetidae</taxon>
        <taxon>Agaricales</taxon>
        <taxon>Marasmiineae</taxon>
        <taxon>Mycenaceae</taxon>
        <taxon>Favolaschia</taxon>
    </lineage>
</organism>
<dbReference type="AlphaFoldDB" id="A0AAV9ZVN0"/>
<protein>
    <submittedName>
        <fullName evidence="2">Uncharacterized protein</fullName>
    </submittedName>
</protein>
<dbReference type="Proteomes" id="UP001362999">
    <property type="component" value="Unassembled WGS sequence"/>
</dbReference>
<name>A0AAV9ZVN0_9AGAR</name>
<evidence type="ECO:0000256" key="1">
    <source>
        <dbReference type="SAM" id="MobiDB-lite"/>
    </source>
</evidence>
<comment type="caution">
    <text evidence="2">The sequence shown here is derived from an EMBL/GenBank/DDBJ whole genome shotgun (WGS) entry which is preliminary data.</text>
</comment>
<dbReference type="EMBL" id="JAWWNJ010000104">
    <property type="protein sequence ID" value="KAK6993047.1"/>
    <property type="molecule type" value="Genomic_DNA"/>
</dbReference>
<feature type="region of interest" description="Disordered" evidence="1">
    <location>
        <begin position="53"/>
        <end position="83"/>
    </location>
</feature>